<gene>
    <name evidence="4" type="ORF">ADCFC_14330</name>
</gene>
<evidence type="ECO:0000313" key="5">
    <source>
        <dbReference type="Proteomes" id="UP000501727"/>
    </source>
</evidence>
<feature type="domain" description="Type VII secretion system protein EssD-like" evidence="3">
    <location>
        <begin position="122"/>
        <end position="251"/>
    </location>
</feature>
<dbReference type="Gene3D" id="3.40.10.10">
    <property type="entry name" value="DNA Methylphosphotriester Repair Domain"/>
    <property type="match status" value="1"/>
</dbReference>
<dbReference type="Proteomes" id="UP000501727">
    <property type="component" value="Chromosome"/>
</dbReference>
<organism evidence="4 5">
    <name type="scientific">Adlercreutzia hattorii</name>
    <dbReference type="NCBI Taxonomy" id="2707299"/>
    <lineage>
        <taxon>Bacteria</taxon>
        <taxon>Bacillati</taxon>
        <taxon>Actinomycetota</taxon>
        <taxon>Coriobacteriia</taxon>
        <taxon>Eggerthellales</taxon>
        <taxon>Eggerthellaceae</taxon>
        <taxon>Adlercreutzia</taxon>
    </lineage>
</organism>
<dbReference type="Pfam" id="PF13930">
    <property type="entry name" value="Endonuclea_NS_2"/>
    <property type="match status" value="1"/>
</dbReference>
<dbReference type="InterPro" id="IPR044929">
    <property type="entry name" value="DNA/RNA_non-sp_Endonuclease_sf"/>
</dbReference>
<feature type="compositionally biased region" description="Polar residues" evidence="1">
    <location>
        <begin position="342"/>
        <end position="351"/>
    </location>
</feature>
<dbReference type="SUPFAM" id="SSF57884">
    <property type="entry name" value="Ada DNA repair protein, N-terminal domain (N-Ada 10)"/>
    <property type="match status" value="1"/>
</dbReference>
<reference evidence="5" key="2">
    <citation type="submission" date="2020-03" db="EMBL/GenBank/DDBJ databases">
        <title>Complete Genome Sequence of Adlercreutzia sp. strain 8CFCBH1 Producing Equol, Isolated from Healthy Japanese Feces.</title>
        <authorList>
            <person name="Ogata Y."/>
            <person name="Sakamoto M."/>
            <person name="Ohkuma M."/>
            <person name="Hattori M."/>
            <person name="Suda W."/>
        </authorList>
    </citation>
    <scope>NUCLEOTIDE SEQUENCE [LARGE SCALE GENOMIC DNA]</scope>
    <source>
        <strain evidence="5">8CFCBH1</strain>
    </source>
</reference>
<dbReference type="EMBL" id="AP022829">
    <property type="protein sequence ID" value="BCA88935.1"/>
    <property type="molecule type" value="Genomic_DNA"/>
</dbReference>
<proteinExistence type="predicted"/>
<sequence>MSQRSSQHKNLTPAIGIALAFLLSMSSLAGCSASMAADEAPTDKSTPELASTGAPDDSQEPQATPAEDANQQNAEAASENRSATDDGVLSYRDIPAFDGNPYVYVNDGEPVFTDEQRAAEPGYEHYDELDELGRCTAAFAVVGPETQPTEKRGSIGEVRPSGWQMAKYDFVEGKYLFNRCHLLGYQLTGENANPQNLITGTRYLNIQGMLPFENAVADYVDATGNHVLMAVTPIFEGSELVARGVHMMAESVEDGGEGVAFNVFCYNVQPGVVIDYGTGASMLEEDATPLPDVSGAESAPDAASEGAGAREASEKGATGSDEGKGVAEYVLNTNSRKFHLPSCSSVGQMSPKNREDVEDTRENLIANGYDPCKRCNP</sequence>
<keyword evidence="2" id="KW-0732">Signal</keyword>
<feature type="chain" id="PRO_5039349006" description="Type VII secretion system protein EssD-like domain-containing protein" evidence="2">
    <location>
        <begin position="30"/>
        <end position="377"/>
    </location>
</feature>
<dbReference type="PROSITE" id="PS51257">
    <property type="entry name" value="PROKAR_LIPOPROTEIN"/>
    <property type="match status" value="1"/>
</dbReference>
<keyword evidence="5" id="KW-1185">Reference proteome</keyword>
<dbReference type="InterPro" id="IPR044927">
    <property type="entry name" value="Endonuclea_NS_2"/>
</dbReference>
<evidence type="ECO:0000313" key="4">
    <source>
        <dbReference type="EMBL" id="BCA88935.1"/>
    </source>
</evidence>
<evidence type="ECO:0000256" key="2">
    <source>
        <dbReference type="SAM" id="SignalP"/>
    </source>
</evidence>
<feature type="region of interest" description="Disordered" evidence="1">
    <location>
        <begin position="285"/>
        <end position="377"/>
    </location>
</feature>
<name>A0A6F8SLK4_9ACTN</name>
<dbReference type="AlphaFoldDB" id="A0A6F8SLK4"/>
<feature type="compositionally biased region" description="Low complexity" evidence="1">
    <location>
        <begin position="66"/>
        <end position="80"/>
    </location>
</feature>
<dbReference type="KEGG" id="ahat:ADCFC_15540"/>
<dbReference type="InterPro" id="IPR035451">
    <property type="entry name" value="Ada-like_dom_sf"/>
</dbReference>
<evidence type="ECO:0000259" key="3">
    <source>
        <dbReference type="Pfam" id="PF13930"/>
    </source>
</evidence>
<protein>
    <recommendedName>
        <fullName evidence="3">Type VII secretion system protein EssD-like domain-containing protein</fullName>
    </recommendedName>
</protein>
<feature type="signal peptide" evidence="2">
    <location>
        <begin position="1"/>
        <end position="29"/>
    </location>
</feature>
<feature type="region of interest" description="Disordered" evidence="1">
    <location>
        <begin position="32"/>
        <end position="85"/>
    </location>
</feature>
<accession>A0A6F8SLK4</accession>
<evidence type="ECO:0000256" key="1">
    <source>
        <dbReference type="SAM" id="MobiDB-lite"/>
    </source>
</evidence>
<dbReference type="Gene3D" id="3.40.570.10">
    <property type="entry name" value="Extracellular Endonuclease, subunit A"/>
    <property type="match status" value="1"/>
</dbReference>
<reference evidence="5" key="1">
    <citation type="journal article" date="2020" name="Microbiol. Resour. Announc.">
        <title>Complete Genome Sequence of Adlercreutzia sp. Strain 8CFCBH1, a Potent Producer of Equol, Isolated from Healthy Japanese Feces.</title>
        <authorList>
            <person name="Ogata Y."/>
            <person name="Sakamoto M."/>
            <person name="Ohkuma M."/>
            <person name="Hattori M."/>
            <person name="Suda W."/>
        </authorList>
    </citation>
    <scope>NUCLEOTIDE SEQUENCE [LARGE SCALE GENOMIC DNA]</scope>
    <source>
        <strain evidence="5">8CFCBH1</strain>
    </source>
</reference>